<evidence type="ECO:0000313" key="2">
    <source>
        <dbReference type="EMBL" id="MDX5895347.1"/>
    </source>
</evidence>
<dbReference type="PANTHER" id="PTHR43245:SF58">
    <property type="entry name" value="BLL5923 PROTEIN"/>
    <property type="match status" value="1"/>
</dbReference>
<comment type="caution">
    <text evidence="2">The sequence shown here is derived from an EMBL/GenBank/DDBJ whole genome shotgun (WGS) entry which is preliminary data.</text>
</comment>
<proteinExistence type="predicted"/>
<dbReference type="Pfam" id="PF01370">
    <property type="entry name" value="Epimerase"/>
    <property type="match status" value="1"/>
</dbReference>
<evidence type="ECO:0000259" key="1">
    <source>
        <dbReference type="Pfam" id="PF01370"/>
    </source>
</evidence>
<dbReference type="InterPro" id="IPR036291">
    <property type="entry name" value="NAD(P)-bd_dom_sf"/>
</dbReference>
<reference evidence="2" key="1">
    <citation type="submission" date="2023-11" db="EMBL/GenBank/DDBJ databases">
        <title>MicrobeMod: A computational toolkit for identifying prokaryotic methylation and restriction-modification with nanopore sequencing.</title>
        <authorList>
            <person name="Crits-Christoph A."/>
            <person name="Kang S.C."/>
            <person name="Lee H."/>
            <person name="Ostrov N."/>
        </authorList>
    </citation>
    <scope>NUCLEOTIDE SEQUENCE</scope>
    <source>
        <strain evidence="2">ATCC 51242</strain>
    </source>
</reference>
<dbReference type="InterPro" id="IPR001509">
    <property type="entry name" value="Epimerase_deHydtase"/>
</dbReference>
<sequence>MTGATGFVGGHLARAFVREGYRVRCALRAFSDPRPLSGLPGELVRADFDRTSDLSAASKGVDVVVHAAGITRARHPGDYHRVNAGITRRLAAAALREGVGRFVLVSSLAARGPDARSAGGDRPASPYGVSKLEAERCLRSLGGGMETVVLRPAAVYGPRDRDFLPLFRMARRGLLVLPSGRGSLQPVYAPDVARAALAAARGGAGFGPFPLAERRRYTWKEVAAALEQALGRRVRVLRVPAVASVAAGRAAEGAARLLGSEPLFDERRARDLAVHAWTCDTTATERALGWRAGVPLPEGLKRTLRWYRREGWL</sequence>
<gene>
    <name evidence="2" type="ORF">SIL72_15070</name>
</gene>
<feature type="domain" description="NAD-dependent epimerase/dehydratase" evidence="1">
    <location>
        <begin position="1"/>
        <end position="201"/>
    </location>
</feature>
<name>A0AB35T8R0_RUBRA</name>
<dbReference type="PANTHER" id="PTHR43245">
    <property type="entry name" value="BIFUNCTIONAL POLYMYXIN RESISTANCE PROTEIN ARNA"/>
    <property type="match status" value="1"/>
</dbReference>
<evidence type="ECO:0000313" key="3">
    <source>
        <dbReference type="Proteomes" id="UP001281130"/>
    </source>
</evidence>
<dbReference type="EMBL" id="JAWXXX010000002">
    <property type="protein sequence ID" value="MDX5895347.1"/>
    <property type="molecule type" value="Genomic_DNA"/>
</dbReference>
<dbReference type="InterPro" id="IPR050177">
    <property type="entry name" value="Lipid_A_modif_metabolic_enz"/>
</dbReference>
<dbReference type="Proteomes" id="UP001281130">
    <property type="component" value="Unassembled WGS sequence"/>
</dbReference>
<dbReference type="AlphaFoldDB" id="A0AB35T8R0"/>
<dbReference type="RefSeq" id="WP_084264127.1">
    <property type="nucleotide sequence ID" value="NZ_CP007515.1"/>
</dbReference>
<organism evidence="2 3">
    <name type="scientific">Rubrobacter radiotolerans</name>
    <name type="common">Arthrobacter radiotolerans</name>
    <dbReference type="NCBI Taxonomy" id="42256"/>
    <lineage>
        <taxon>Bacteria</taxon>
        <taxon>Bacillati</taxon>
        <taxon>Actinomycetota</taxon>
        <taxon>Rubrobacteria</taxon>
        <taxon>Rubrobacterales</taxon>
        <taxon>Rubrobacteraceae</taxon>
        <taxon>Rubrobacter</taxon>
    </lineage>
</organism>
<dbReference type="SUPFAM" id="SSF51735">
    <property type="entry name" value="NAD(P)-binding Rossmann-fold domains"/>
    <property type="match status" value="1"/>
</dbReference>
<dbReference type="Gene3D" id="3.40.50.720">
    <property type="entry name" value="NAD(P)-binding Rossmann-like Domain"/>
    <property type="match status" value="1"/>
</dbReference>
<protein>
    <submittedName>
        <fullName evidence="2">NAD(P)-dependent oxidoreductase</fullName>
    </submittedName>
</protein>
<accession>A0AB35T8R0</accession>